<feature type="binding site" evidence="5">
    <location>
        <position position="170"/>
    </location>
    <ligand>
        <name>Mg(2+)</name>
        <dbReference type="ChEBI" id="CHEBI:18420"/>
    </ligand>
</feature>
<evidence type="ECO:0000256" key="2">
    <source>
        <dbReference type="ARBA" id="ARBA00022679"/>
    </source>
</evidence>
<keyword evidence="4 5" id="KW-0949">S-adenosyl-L-methionine</keyword>
<comment type="subcellular location">
    <subcellularLocation>
        <location evidence="5">Mitochondrion inner membrane</location>
        <topology evidence="5">Peripheral membrane protein</topology>
        <orientation evidence="5">Matrix side</orientation>
    </subcellularLocation>
</comment>
<proteinExistence type="inferred from homology"/>
<feature type="binding site" evidence="5">
    <location>
        <position position="167"/>
    </location>
    <ligand>
        <name>Mg(2+)</name>
        <dbReference type="ChEBI" id="CHEBI:18420"/>
    </ligand>
</feature>
<dbReference type="InterPro" id="IPR029063">
    <property type="entry name" value="SAM-dependent_MTases_sf"/>
</dbReference>
<feature type="binding site" evidence="5">
    <location>
        <position position="171"/>
    </location>
    <ligand>
        <name>Mg(2+)</name>
        <dbReference type="ChEBI" id="CHEBI:18420"/>
    </ligand>
</feature>
<feature type="binding site" evidence="5">
    <location>
        <position position="119"/>
    </location>
    <ligand>
        <name>S-adenosyl-L-methionine</name>
        <dbReference type="ChEBI" id="CHEBI:59789"/>
    </ligand>
</feature>
<keyword evidence="5" id="KW-0472">Membrane</keyword>
<dbReference type="PANTHER" id="PTHR43464">
    <property type="entry name" value="METHYLTRANSFERASE"/>
    <property type="match status" value="1"/>
</dbReference>
<comment type="catalytic activity">
    <reaction evidence="5">
        <text>a 3-demethylubiquinol + S-adenosyl-L-methionine = a ubiquinol + S-adenosyl-L-homocysteine + H(+)</text>
        <dbReference type="Rhea" id="RHEA:44380"/>
        <dbReference type="Rhea" id="RHEA-COMP:9566"/>
        <dbReference type="Rhea" id="RHEA-COMP:10914"/>
        <dbReference type="ChEBI" id="CHEBI:15378"/>
        <dbReference type="ChEBI" id="CHEBI:17976"/>
        <dbReference type="ChEBI" id="CHEBI:57856"/>
        <dbReference type="ChEBI" id="CHEBI:59789"/>
        <dbReference type="ChEBI" id="CHEBI:84422"/>
        <dbReference type="EC" id="2.1.1.64"/>
    </reaction>
</comment>
<reference evidence="6 7" key="1">
    <citation type="submission" date="2023-03" db="EMBL/GenBank/DDBJ databases">
        <title>High recombination rates correlate with genetic variation in Cardiocondyla obscurior ants.</title>
        <authorList>
            <person name="Errbii M."/>
        </authorList>
    </citation>
    <scope>NUCLEOTIDE SEQUENCE [LARGE SCALE GENOMIC DNA]</scope>
    <source>
        <strain evidence="6">Alpha-2009</strain>
        <tissue evidence="6">Whole body</tissue>
    </source>
</reference>
<keyword evidence="5" id="KW-0479">Metal-binding</keyword>
<evidence type="ECO:0000256" key="3">
    <source>
        <dbReference type="ARBA" id="ARBA00022688"/>
    </source>
</evidence>
<dbReference type="PANTHER" id="PTHR43464:SF19">
    <property type="entry name" value="UBIQUINONE BIOSYNTHESIS O-METHYLTRANSFERASE, MITOCHONDRIAL"/>
    <property type="match status" value="1"/>
</dbReference>
<keyword evidence="1 5" id="KW-0489">Methyltransferase</keyword>
<protein>
    <recommendedName>
        <fullName evidence="5">Ubiquinone biosynthesis O-methyltransferase, mitochondrial</fullName>
    </recommendedName>
    <alternativeName>
        <fullName evidence="5">3-demethylubiquinol 3-O-methyltransferase</fullName>
        <ecNumber evidence="5">2.1.1.64</ecNumber>
    </alternativeName>
    <alternativeName>
        <fullName evidence="5">3-demethylubiquinone 3-O-methyltransferase</fullName>
        <ecNumber evidence="5">2.1.1.-</ecNumber>
    </alternativeName>
    <alternativeName>
        <fullName evidence="5">Polyprenyldihydroxybenzoate methyltransferase</fullName>
        <ecNumber evidence="5">2.1.1.114</ecNumber>
    </alternativeName>
</protein>
<dbReference type="GO" id="GO:0031314">
    <property type="term" value="C:extrinsic component of mitochondrial inner membrane"/>
    <property type="evidence" value="ECO:0007669"/>
    <property type="project" value="UniProtKB-UniRule"/>
</dbReference>
<feature type="binding site" evidence="5">
    <location>
        <position position="98"/>
    </location>
    <ligand>
        <name>S-adenosyl-L-methionine</name>
        <dbReference type="ChEBI" id="CHEBI:59789"/>
    </ligand>
</feature>
<dbReference type="GO" id="GO:0061542">
    <property type="term" value="F:3-demethylubiquinol 3-O-methyltransferase activity"/>
    <property type="evidence" value="ECO:0007669"/>
    <property type="project" value="UniProtKB-UniRule"/>
</dbReference>
<dbReference type="EC" id="2.1.1.-" evidence="5"/>
<dbReference type="GO" id="GO:0046872">
    <property type="term" value="F:metal ion binding"/>
    <property type="evidence" value="ECO:0007669"/>
    <property type="project" value="UniProtKB-KW"/>
</dbReference>
<keyword evidence="2 5" id="KW-0808">Transferase</keyword>
<gene>
    <name evidence="5" type="primary">coq3</name>
    <name evidence="6" type="ORF">PUN28_007457</name>
</gene>
<comment type="function">
    <text evidence="5">O-methyltransferase required for two non-consecutive steps during ubiquinone biosynthesis. Catalyzes the 2 O-methylation of 3,4-dihydroxy-5-(all-trans-polyprenyl)benzoic acid into 4-hydroxy-3-methoxy-5-(all-trans-polyprenyl)benzoic acid. Also catalyzes the last step of ubiquinone biosynthesis by mediating methylation of 3-demethylubiquinone into ubiquinone. Also able to mediate the methylation of 3-demethylubiquinol into ubiquinol.</text>
</comment>
<dbReference type="Gene3D" id="3.40.50.150">
    <property type="entry name" value="Vaccinia Virus protein VP39"/>
    <property type="match status" value="1"/>
</dbReference>
<dbReference type="Pfam" id="PF13489">
    <property type="entry name" value="Methyltransf_23"/>
    <property type="match status" value="1"/>
</dbReference>
<dbReference type="HAMAP" id="MF_00472">
    <property type="entry name" value="UbiG"/>
    <property type="match status" value="1"/>
</dbReference>
<dbReference type="EMBL" id="JADYXP020000006">
    <property type="protein sequence ID" value="KAL0122768.1"/>
    <property type="molecule type" value="Genomic_DNA"/>
</dbReference>
<comment type="similarity">
    <text evidence="5">Belongs to the class I-like SAM-binding methyltransferase superfamily. UbiG/COQ3 family.</text>
</comment>
<feature type="binding site" evidence="5">
    <location>
        <position position="166"/>
    </location>
    <ligand>
        <name>S-adenosyl-L-methionine</name>
        <dbReference type="ChEBI" id="CHEBI:59789"/>
    </ligand>
</feature>
<keyword evidence="3 5" id="KW-0831">Ubiquinone biosynthesis</keyword>
<dbReference type="Proteomes" id="UP001430953">
    <property type="component" value="Unassembled WGS sequence"/>
</dbReference>
<dbReference type="NCBIfam" id="TIGR01983">
    <property type="entry name" value="UbiG"/>
    <property type="match status" value="1"/>
</dbReference>
<evidence type="ECO:0000313" key="6">
    <source>
        <dbReference type="EMBL" id="KAL0122768.1"/>
    </source>
</evidence>
<name>A0AAW2G520_9HYME</name>
<comment type="cofactor">
    <cofactor evidence="5">
        <name>Mg(2+)</name>
        <dbReference type="ChEBI" id="CHEBI:18420"/>
    </cofactor>
</comment>
<evidence type="ECO:0000256" key="1">
    <source>
        <dbReference type="ARBA" id="ARBA00022603"/>
    </source>
</evidence>
<dbReference type="EC" id="2.1.1.114" evidence="5"/>
<comment type="subunit">
    <text evidence="5">Component of a multi-subunit COQ enzyme complex.</text>
</comment>
<accession>A0AAW2G520</accession>
<dbReference type="SUPFAM" id="SSF53335">
    <property type="entry name" value="S-adenosyl-L-methionine-dependent methyltransferases"/>
    <property type="match status" value="1"/>
</dbReference>
<comment type="pathway">
    <text evidence="5">Cofactor biosynthesis; ubiquinone biosynthesis.</text>
</comment>
<comment type="catalytic activity">
    <reaction evidence="5">
        <text>a 3,4-dihydroxy-5-(all-trans-polyprenyl)benzoate + S-adenosyl-L-methionine = a 4-hydroxy-3-methoxy-5-(all-trans-polyprenyl)benzoate + S-adenosyl-L-homocysteine + H(+)</text>
        <dbReference type="Rhea" id="RHEA:44452"/>
        <dbReference type="Rhea" id="RHEA-COMP:10930"/>
        <dbReference type="Rhea" id="RHEA-COMP:10931"/>
        <dbReference type="ChEBI" id="CHEBI:15378"/>
        <dbReference type="ChEBI" id="CHEBI:57856"/>
        <dbReference type="ChEBI" id="CHEBI:59789"/>
        <dbReference type="ChEBI" id="CHEBI:64694"/>
        <dbReference type="ChEBI" id="CHEBI:84443"/>
        <dbReference type="EC" id="2.1.1.114"/>
    </reaction>
</comment>
<dbReference type="AlphaFoldDB" id="A0AAW2G520"/>
<dbReference type="InterPro" id="IPR010233">
    <property type="entry name" value="UbiG_MeTrfase"/>
</dbReference>
<keyword evidence="5" id="KW-0999">Mitochondrion inner membrane</keyword>
<comment type="caution">
    <text evidence="6">The sequence shown here is derived from an EMBL/GenBank/DDBJ whole genome shotgun (WGS) entry which is preliminary data.</text>
</comment>
<evidence type="ECO:0000313" key="7">
    <source>
        <dbReference type="Proteomes" id="UP001430953"/>
    </source>
</evidence>
<keyword evidence="7" id="KW-1185">Reference proteome</keyword>
<evidence type="ECO:0000256" key="4">
    <source>
        <dbReference type="ARBA" id="ARBA00022691"/>
    </source>
</evidence>
<dbReference type="GO" id="GO:0010420">
    <property type="term" value="F:polyprenyldihydroxybenzoate methyltransferase activity"/>
    <property type="evidence" value="ECO:0007669"/>
    <property type="project" value="UniProtKB-UniRule"/>
</dbReference>
<keyword evidence="5" id="KW-0460">Magnesium</keyword>
<dbReference type="GO" id="GO:0032259">
    <property type="term" value="P:methylation"/>
    <property type="evidence" value="ECO:0007669"/>
    <property type="project" value="UniProtKB-KW"/>
</dbReference>
<feature type="binding site" evidence="5">
    <location>
        <position position="67"/>
    </location>
    <ligand>
        <name>S-adenosyl-L-methionine</name>
        <dbReference type="ChEBI" id="CHEBI:59789"/>
    </ligand>
</feature>
<comment type="catalytic activity">
    <reaction evidence="5">
        <text>a 3-demethylubiquinone + S-adenosyl-L-methionine = a ubiquinone + S-adenosyl-L-homocysteine</text>
        <dbReference type="Rhea" id="RHEA:81215"/>
        <dbReference type="Rhea" id="RHEA-COMP:9565"/>
        <dbReference type="Rhea" id="RHEA-COMP:19654"/>
        <dbReference type="ChEBI" id="CHEBI:16389"/>
        <dbReference type="ChEBI" id="CHEBI:57856"/>
        <dbReference type="ChEBI" id="CHEBI:59789"/>
        <dbReference type="ChEBI" id="CHEBI:231825"/>
    </reaction>
</comment>
<dbReference type="CDD" id="cd02440">
    <property type="entry name" value="AdoMet_MTases"/>
    <property type="match status" value="1"/>
</dbReference>
<organism evidence="6 7">
    <name type="scientific">Cardiocondyla obscurior</name>
    <dbReference type="NCBI Taxonomy" id="286306"/>
    <lineage>
        <taxon>Eukaryota</taxon>
        <taxon>Metazoa</taxon>
        <taxon>Ecdysozoa</taxon>
        <taxon>Arthropoda</taxon>
        <taxon>Hexapoda</taxon>
        <taxon>Insecta</taxon>
        <taxon>Pterygota</taxon>
        <taxon>Neoptera</taxon>
        <taxon>Endopterygota</taxon>
        <taxon>Hymenoptera</taxon>
        <taxon>Apocrita</taxon>
        <taxon>Aculeata</taxon>
        <taxon>Formicoidea</taxon>
        <taxon>Formicidae</taxon>
        <taxon>Myrmicinae</taxon>
        <taxon>Cardiocondyla</taxon>
    </lineage>
</organism>
<sequence>MISLKIIITSLNGAWKNNLRNGLSKDISKRNKSFSSVDFNEIEHMSNLANLWWDEKKNSLHAFNPLRVQFVKDGLINAGVKLQNSDLPLKELKLAEIGCGGGILTEALAKLGAQVTGIDPSIELINIAQSHVKLNHDLSKRVNYINTTIEDFVQNEKETYDAVISSEVLEHVASPELFLKECTKIVKPGKSIFITTINKTLTSLLSTILLNEYILHNIPRGTHQWNKFISPQEVQRLLEKYDCQTKLIQGIRLNSFTKQWFITSKTSTFYALHAVKQKKIISM</sequence>
<dbReference type="EC" id="2.1.1.64" evidence="5"/>
<evidence type="ECO:0000256" key="5">
    <source>
        <dbReference type="HAMAP-Rule" id="MF_03190"/>
    </source>
</evidence>
<keyword evidence="5" id="KW-0496">Mitochondrion</keyword>